<dbReference type="KEGG" id="blac:94345929"/>
<dbReference type="GO" id="GO:0004497">
    <property type="term" value="F:monooxygenase activity"/>
    <property type="evidence" value="ECO:0007669"/>
    <property type="project" value="InterPro"/>
</dbReference>
<dbReference type="RefSeq" id="XP_067816267.1">
    <property type="nucleotide sequence ID" value="XM_067960258.1"/>
</dbReference>
<evidence type="ECO:0000313" key="2">
    <source>
        <dbReference type="Proteomes" id="UP000294530"/>
    </source>
</evidence>
<dbReference type="Proteomes" id="UP000294530">
    <property type="component" value="Unassembled WGS sequence"/>
</dbReference>
<organism evidence="1 2">
    <name type="scientific">Bremia lactucae</name>
    <name type="common">Lettuce downy mildew</name>
    <dbReference type="NCBI Taxonomy" id="4779"/>
    <lineage>
        <taxon>Eukaryota</taxon>
        <taxon>Sar</taxon>
        <taxon>Stramenopiles</taxon>
        <taxon>Oomycota</taxon>
        <taxon>Peronosporomycetes</taxon>
        <taxon>Peronosporales</taxon>
        <taxon>Peronosporaceae</taxon>
        <taxon>Bremia</taxon>
    </lineage>
</organism>
<proteinExistence type="predicted"/>
<protein>
    <recommendedName>
        <fullName evidence="3">Cytochrome P450</fullName>
    </recommendedName>
</protein>
<comment type="caution">
    <text evidence="1">The sequence shown here is derived from an EMBL/GenBank/DDBJ whole genome shotgun (WGS) entry which is preliminary data.</text>
</comment>
<dbReference type="AlphaFoldDB" id="A0A976FHA7"/>
<dbReference type="GO" id="GO:0020037">
    <property type="term" value="F:heme binding"/>
    <property type="evidence" value="ECO:0007669"/>
    <property type="project" value="InterPro"/>
</dbReference>
<dbReference type="SUPFAM" id="SSF48264">
    <property type="entry name" value="Cytochrome P450"/>
    <property type="match status" value="1"/>
</dbReference>
<evidence type="ECO:0008006" key="3">
    <source>
        <dbReference type="Google" id="ProtNLM"/>
    </source>
</evidence>
<dbReference type="GeneID" id="94345929"/>
<gene>
    <name evidence="1" type="ORF">CCR75_002159</name>
</gene>
<sequence length="62" mass="7213">MCYFMADILGEGIIKAGNEKWYNQRKVVSKLFTMRALKDYDAYHSASIGRSRAFLSWSSRDE</sequence>
<dbReference type="GO" id="GO:0016705">
    <property type="term" value="F:oxidoreductase activity, acting on paired donors, with incorporation or reduction of molecular oxygen"/>
    <property type="evidence" value="ECO:0007669"/>
    <property type="project" value="InterPro"/>
</dbReference>
<name>A0A976FHA7_BRELC</name>
<accession>A0A976FHA7</accession>
<dbReference type="EMBL" id="SHOA02000014">
    <property type="protein sequence ID" value="TDH66768.1"/>
    <property type="molecule type" value="Genomic_DNA"/>
</dbReference>
<reference evidence="1 2" key="1">
    <citation type="journal article" date="2021" name="Genome Biol.">
        <title>AFLAP: assembly-free linkage analysis pipeline using k-mers from genome sequencing data.</title>
        <authorList>
            <person name="Fletcher K."/>
            <person name="Zhang L."/>
            <person name="Gil J."/>
            <person name="Han R."/>
            <person name="Cavanaugh K."/>
            <person name="Michelmore R."/>
        </authorList>
    </citation>
    <scope>NUCLEOTIDE SEQUENCE [LARGE SCALE GENOMIC DNA]</scope>
    <source>
        <strain evidence="1 2">SF5</strain>
    </source>
</reference>
<dbReference type="InterPro" id="IPR036396">
    <property type="entry name" value="Cyt_P450_sf"/>
</dbReference>
<dbReference type="GO" id="GO:0005506">
    <property type="term" value="F:iron ion binding"/>
    <property type="evidence" value="ECO:0007669"/>
    <property type="project" value="InterPro"/>
</dbReference>
<evidence type="ECO:0000313" key="1">
    <source>
        <dbReference type="EMBL" id="TDH66768.1"/>
    </source>
</evidence>
<keyword evidence="2" id="KW-1185">Reference proteome</keyword>